<protein>
    <submittedName>
        <fullName evidence="2">GDP-L-fucose synthase</fullName>
    </submittedName>
</protein>
<dbReference type="Gene3D" id="3.90.25.10">
    <property type="entry name" value="UDP-galactose 4-epimerase, domain 1"/>
    <property type="match status" value="1"/>
</dbReference>
<dbReference type="EMBL" id="LDSI01000020">
    <property type="protein sequence ID" value="KTS96151.1"/>
    <property type="molecule type" value="Genomic_DNA"/>
</dbReference>
<dbReference type="GO" id="GO:0050577">
    <property type="term" value="F:GDP-L-fucose synthase activity"/>
    <property type="evidence" value="ECO:0007669"/>
    <property type="project" value="TreeGrafter"/>
</dbReference>
<sequence length="312" mass="34704">MNKESVILVTGAGGVLGYGILNALKENGYSNVYSPSRNEMDALQPKSVSDYFSKVKPDFVFHLASLVYGLKGNLDNQFKSLTNNTLINQNIITACKEYSVKKIFFAGTVASYAFPYKSMPLKEEDFLDGPPHEGEYGYAMAKRHALSYLHVLKKYHGIDFCYGLFTNIYGPNDRFDTVNGHVIPSLIQKAFDALSTAEKKLNVWGNAETTRDFLFNLDAGRYALVAMNGYSGILNIASGNETSMGDIVRAINLSFDNVLTIEWDPAGPVGISKRSIDTEKLKGIGVECTSNLNNDIRHTIEWYKDNITEIRK</sequence>
<dbReference type="InterPro" id="IPR036291">
    <property type="entry name" value="NAD(P)-bd_dom_sf"/>
</dbReference>
<organism evidence="2 3">
    <name type="scientific">Pantoea stewartii</name>
    <dbReference type="NCBI Taxonomy" id="66269"/>
    <lineage>
        <taxon>Bacteria</taxon>
        <taxon>Pseudomonadati</taxon>
        <taxon>Pseudomonadota</taxon>
        <taxon>Gammaproteobacteria</taxon>
        <taxon>Enterobacterales</taxon>
        <taxon>Erwiniaceae</taxon>
        <taxon>Pantoea</taxon>
    </lineage>
</organism>
<evidence type="ECO:0000313" key="3">
    <source>
        <dbReference type="Proteomes" id="UP000072520"/>
    </source>
</evidence>
<evidence type="ECO:0000313" key="2">
    <source>
        <dbReference type="EMBL" id="KTS96151.1"/>
    </source>
</evidence>
<name>A0AB34VDG7_9GAMM</name>
<accession>A0AB34VDG7</accession>
<dbReference type="InterPro" id="IPR001509">
    <property type="entry name" value="Epimerase_deHydtase"/>
</dbReference>
<comment type="caution">
    <text evidence="2">The sequence shown here is derived from an EMBL/GenBank/DDBJ whole genome shotgun (WGS) entry which is preliminary data.</text>
</comment>
<dbReference type="AlphaFoldDB" id="A0AB34VDG7"/>
<dbReference type="PANTHER" id="PTHR43238:SF1">
    <property type="entry name" value="GDP-L-FUCOSE SYNTHASE"/>
    <property type="match status" value="1"/>
</dbReference>
<proteinExistence type="predicted"/>
<dbReference type="SUPFAM" id="SSF51735">
    <property type="entry name" value="NAD(P)-binding Rossmann-fold domains"/>
    <property type="match status" value="1"/>
</dbReference>
<gene>
    <name evidence="2" type="ORF">RSA13_14840</name>
</gene>
<dbReference type="Pfam" id="PF01370">
    <property type="entry name" value="Epimerase"/>
    <property type="match status" value="1"/>
</dbReference>
<reference evidence="2 3" key="1">
    <citation type="journal article" date="2016" name="Front. Microbiol.">
        <title>Genomic Resource of Rice Seed Associated Bacteria.</title>
        <authorList>
            <person name="Midha S."/>
            <person name="Bansal K."/>
            <person name="Sharma S."/>
            <person name="Kumar N."/>
            <person name="Patil P.P."/>
            <person name="Chaudhry V."/>
            <person name="Patil P.B."/>
        </authorList>
    </citation>
    <scope>NUCLEOTIDE SEQUENCE [LARGE SCALE GENOMIC DNA]</scope>
    <source>
        <strain evidence="2 3">RSA13</strain>
    </source>
</reference>
<dbReference type="Proteomes" id="UP000072520">
    <property type="component" value="Unassembled WGS sequence"/>
</dbReference>
<feature type="domain" description="NAD-dependent epimerase/dehydratase" evidence="1">
    <location>
        <begin position="7"/>
        <end position="229"/>
    </location>
</feature>
<dbReference type="Gene3D" id="3.40.50.720">
    <property type="entry name" value="NAD(P)-binding Rossmann-like Domain"/>
    <property type="match status" value="1"/>
</dbReference>
<evidence type="ECO:0000259" key="1">
    <source>
        <dbReference type="Pfam" id="PF01370"/>
    </source>
</evidence>
<dbReference type="PANTHER" id="PTHR43238">
    <property type="entry name" value="GDP-L-FUCOSE SYNTHASE"/>
    <property type="match status" value="1"/>
</dbReference>